<dbReference type="OrthoDB" id="9797882at2"/>
<protein>
    <submittedName>
        <fullName evidence="4">Ribosylpyrimidine nucleosidase</fullName>
    </submittedName>
</protein>
<organism evidence="4 5">
    <name type="scientific">Sutterella megalosphaeroides</name>
    <dbReference type="NCBI Taxonomy" id="2494234"/>
    <lineage>
        <taxon>Bacteria</taxon>
        <taxon>Pseudomonadati</taxon>
        <taxon>Pseudomonadota</taxon>
        <taxon>Betaproteobacteria</taxon>
        <taxon>Burkholderiales</taxon>
        <taxon>Sutterellaceae</taxon>
        <taxon>Sutterella</taxon>
    </lineage>
</organism>
<dbReference type="SUPFAM" id="SSF53590">
    <property type="entry name" value="Nucleoside hydrolase"/>
    <property type="match status" value="1"/>
</dbReference>
<dbReference type="PANTHER" id="PTHR12304:SF4">
    <property type="entry name" value="URIDINE NUCLEOSIDASE"/>
    <property type="match status" value="1"/>
</dbReference>
<name>A0A2Z6I9M6_9BURK</name>
<dbReference type="KEGG" id="sutt:SUTMEG_09430"/>
<keyword evidence="5" id="KW-1185">Reference proteome</keyword>
<evidence type="ECO:0000313" key="4">
    <source>
        <dbReference type="EMBL" id="BBF23052.1"/>
    </source>
</evidence>
<evidence type="ECO:0000259" key="3">
    <source>
        <dbReference type="Pfam" id="PF01156"/>
    </source>
</evidence>
<dbReference type="RefSeq" id="WP_120176701.1">
    <property type="nucleotide sequence ID" value="NZ_AP018786.1"/>
</dbReference>
<evidence type="ECO:0000256" key="2">
    <source>
        <dbReference type="ARBA" id="ARBA00023295"/>
    </source>
</evidence>
<sequence>MTEVTKIILDCDPGYDDAVALLLAAGDPRIELLAVTTVAGNQSIEKVTGNARRILRAVGREDIPVAAGAIRPLVRGGAAFCPEIHGESGLDGTTLPEATTPVDPRAAAQLIVDTVMREPEGTVTLVPTGPLTNIALAARLEPRIVGRVKEVVLMGGGCKIGNVKPFAEFNIEFDPEAAYVVFNEAWKVTMVGLDLTYQARADEAVRARARAIATKPGQLLADILDAFARNYKKKSHFDAPPVHDPCAVAAVIDRSIVKCVPVPIDVELRGALTYGMTVADFRRPAPEGCRTFAAVELDQPRFWDMVIEAVERIGDPLKDVEY</sequence>
<gene>
    <name evidence="4" type="primary">rihB2</name>
    <name evidence="4" type="ORF">SUTMEG_09430</name>
</gene>
<dbReference type="GO" id="GO:0045437">
    <property type="term" value="F:uridine nucleosidase activity"/>
    <property type="evidence" value="ECO:0007669"/>
    <property type="project" value="UniProtKB-ARBA"/>
</dbReference>
<keyword evidence="1" id="KW-0378">Hydrolase</keyword>
<keyword evidence="2" id="KW-0326">Glycosidase</keyword>
<dbReference type="PANTHER" id="PTHR12304">
    <property type="entry name" value="INOSINE-URIDINE PREFERRING NUCLEOSIDE HYDROLASE"/>
    <property type="match status" value="1"/>
</dbReference>
<evidence type="ECO:0000313" key="5">
    <source>
        <dbReference type="Proteomes" id="UP000271003"/>
    </source>
</evidence>
<dbReference type="CDD" id="cd02651">
    <property type="entry name" value="nuc_hydro_IU_UC_XIUA"/>
    <property type="match status" value="1"/>
</dbReference>
<accession>A0A2Z6I9M6</accession>
<dbReference type="GO" id="GO:0005829">
    <property type="term" value="C:cytosol"/>
    <property type="evidence" value="ECO:0007669"/>
    <property type="project" value="TreeGrafter"/>
</dbReference>
<evidence type="ECO:0000256" key="1">
    <source>
        <dbReference type="ARBA" id="ARBA00022801"/>
    </source>
</evidence>
<dbReference type="InterPro" id="IPR001910">
    <property type="entry name" value="Inosine/uridine_hydrolase_dom"/>
</dbReference>
<dbReference type="EMBL" id="AP018786">
    <property type="protein sequence ID" value="BBF23052.1"/>
    <property type="molecule type" value="Genomic_DNA"/>
</dbReference>
<dbReference type="Proteomes" id="UP000271003">
    <property type="component" value="Chromosome"/>
</dbReference>
<dbReference type="Pfam" id="PF01156">
    <property type="entry name" value="IU_nuc_hydro"/>
    <property type="match status" value="1"/>
</dbReference>
<feature type="domain" description="Inosine/uridine-preferring nucleoside hydrolase" evidence="3">
    <location>
        <begin position="7"/>
        <end position="304"/>
    </location>
</feature>
<dbReference type="Gene3D" id="3.90.245.10">
    <property type="entry name" value="Ribonucleoside hydrolase-like"/>
    <property type="match status" value="1"/>
</dbReference>
<dbReference type="InterPro" id="IPR036452">
    <property type="entry name" value="Ribo_hydro-like"/>
</dbReference>
<dbReference type="GO" id="GO:0008477">
    <property type="term" value="F:purine nucleosidase activity"/>
    <property type="evidence" value="ECO:0007669"/>
    <property type="project" value="TreeGrafter"/>
</dbReference>
<dbReference type="GO" id="GO:0006152">
    <property type="term" value="P:purine nucleoside catabolic process"/>
    <property type="evidence" value="ECO:0007669"/>
    <property type="project" value="TreeGrafter"/>
</dbReference>
<dbReference type="AlphaFoldDB" id="A0A2Z6I9M6"/>
<dbReference type="PROSITE" id="PS01247">
    <property type="entry name" value="IUNH"/>
    <property type="match status" value="1"/>
</dbReference>
<dbReference type="InterPro" id="IPR023186">
    <property type="entry name" value="IUNH"/>
</dbReference>
<reference evidence="4 5" key="1">
    <citation type="journal article" date="2018" name="Int. J. Syst. Evol. Microbiol.">
        <title>Mesosutterella multiformis gen. nov., sp. nov., a member of the family Sutterellaceae and Sutterella megalosphaeroides sp. nov., isolated from human faeces.</title>
        <authorList>
            <person name="Sakamoto M."/>
            <person name="Ikeyama N."/>
            <person name="Kunihiro T."/>
            <person name="Iino T."/>
            <person name="Yuki M."/>
            <person name="Ohkuma M."/>
        </authorList>
    </citation>
    <scope>NUCLEOTIDE SEQUENCE [LARGE SCALE GENOMIC DNA]</scope>
    <source>
        <strain evidence="4 5">6FBBBH3</strain>
    </source>
</reference>
<dbReference type="InterPro" id="IPR015910">
    <property type="entry name" value="I/U_nuclsd_hydro_CS"/>
</dbReference>
<proteinExistence type="predicted"/>